<dbReference type="Pfam" id="PF19432">
    <property type="entry name" value="RME-8_N"/>
    <property type="match status" value="2"/>
</dbReference>
<dbReference type="CDD" id="cd06257">
    <property type="entry name" value="DnaJ"/>
    <property type="match status" value="1"/>
</dbReference>
<dbReference type="eggNOG" id="KOG1789">
    <property type="taxonomic scope" value="Eukaryota"/>
</dbReference>
<reference evidence="4" key="1">
    <citation type="submission" date="2011-02" db="EMBL/GenBank/DDBJ databases">
        <title>The Genome Sequence of Capsaspora owczarzaki ATCC 30864.</title>
        <authorList>
            <person name="Russ C."/>
            <person name="Cuomo C."/>
            <person name="Burger G."/>
            <person name="Gray M.W."/>
            <person name="Holland P.W.H."/>
            <person name="King N."/>
            <person name="Lang F.B.F."/>
            <person name="Roger A.J."/>
            <person name="Ruiz-Trillo I."/>
            <person name="Young S.K."/>
            <person name="Zeng Q."/>
            <person name="Gargeya S."/>
            <person name="Alvarado L."/>
            <person name="Berlin A."/>
            <person name="Chapman S.B."/>
            <person name="Chen Z."/>
            <person name="Freedman E."/>
            <person name="Gellesch M."/>
            <person name="Goldberg J."/>
            <person name="Griggs A."/>
            <person name="Gujja S."/>
            <person name="Heilman E."/>
            <person name="Heiman D."/>
            <person name="Howarth C."/>
            <person name="Mehta T."/>
            <person name="Neiman D."/>
            <person name="Pearson M."/>
            <person name="Roberts A."/>
            <person name="Saif S."/>
            <person name="Shea T."/>
            <person name="Shenoy N."/>
            <person name="Sisk P."/>
            <person name="Stolte C."/>
            <person name="Sykes S."/>
            <person name="White J."/>
            <person name="Yandava C."/>
            <person name="Haas B."/>
            <person name="Nusbaum C."/>
            <person name="Birren B."/>
        </authorList>
    </citation>
    <scope>NUCLEOTIDE SEQUENCE</scope>
    <source>
        <strain evidence="4">ATCC 30864</strain>
    </source>
</reference>
<dbReference type="Gene3D" id="1.10.287.110">
    <property type="entry name" value="DnaJ domain"/>
    <property type="match status" value="1"/>
</dbReference>
<evidence type="ECO:0000313" key="3">
    <source>
        <dbReference type="EMBL" id="KJE90900.1"/>
    </source>
</evidence>
<dbReference type="InterPro" id="IPR011989">
    <property type="entry name" value="ARM-like"/>
</dbReference>
<dbReference type="InterPro" id="IPR045802">
    <property type="entry name" value="GRV2/DNAJC13_N"/>
</dbReference>
<keyword evidence="4" id="KW-1185">Reference proteome</keyword>
<dbReference type="FunFam" id="1.10.287.110:FF:000007">
    <property type="entry name" value="DnaJ (Hsp40) homolog, subfamily C, member 13"/>
    <property type="match status" value="1"/>
</dbReference>
<proteinExistence type="predicted"/>
<dbReference type="GO" id="GO:0007032">
    <property type="term" value="P:endosome organization"/>
    <property type="evidence" value="ECO:0007669"/>
    <property type="project" value="InterPro"/>
</dbReference>
<dbReference type="SUPFAM" id="SSF48371">
    <property type="entry name" value="ARM repeat"/>
    <property type="match status" value="2"/>
</dbReference>
<dbReference type="EMBL" id="KE346362">
    <property type="protein sequence ID" value="KJE90900.1"/>
    <property type="molecule type" value="Genomic_DNA"/>
</dbReference>
<dbReference type="PANTHER" id="PTHR36983">
    <property type="entry name" value="DNAJ HOMOLOG SUBFAMILY C MEMBER 13"/>
    <property type="match status" value="1"/>
</dbReference>
<dbReference type="Pfam" id="PF00226">
    <property type="entry name" value="DnaJ"/>
    <property type="match status" value="1"/>
</dbReference>
<dbReference type="OrthoDB" id="69656at2759"/>
<name>A0A0D2WKP4_CAPO3</name>
<sequence length="2305" mass="256899">MSSAANPSVEPVARYYTTKHSWRGKYKRMMAIGLKGIQTINPTSWEVTNTWPYGEDVTDIMPSSKTPNEFTLATNKGKKNLTFSCENRVDLLTDANLHRPSFGGSATKKKGAQVYGIPYRARKAHWSEQRIETLLCVGPAGLAQLDPRNEQLLCIYLYKDIEAIIPVSDYPGGFAIQYNGFSRLHVFAVEKRDDLFKSLSEHANTYIGLVLRASKDKTITMNDFTLKRLGRFGDDESITSMAEFIVQKETPRHQDPIGRILCLTERCLLERDPGTYNIVTLRSLLDVFALIRHQEDIQRFTVEYKNGDRRSYISTERDSLLATVLDGVRACGNRDAYIRLVPTSRPTRVGSLYIPVEENVETVYLRLIAQHESVGSGMSFADAIVAFNTNVDYSGLHHAETKDQLFAVNKEQLITAAMTALLSYTFDERARASSSIGGSGSSAIVPSSGASTPSPAPSAADTQPTSSALAVAGTVQSASALVQQAIGTSRAAAAVASETFLALRRLFASKAGFEAFTQVPSFREKVGRRVVEALRSHDEGVQYAAIDMLSALMQPMHDNYDLGMEQTNKGALLTSKDFCGRLADLLGRHAIAGTGALVVCSLLDFFTFALCAPYSETTDAEQFDRTLELIAGLGRRLFKLFLHPSMAIVKGAGMVMKAIIEEGTPEISAKMQQLALAECSLLKHLHTSMFTTSLDTRLLAHRELSRNLVGLWTAENEDAKLLVKRMLPAGLLTYLDSKDPPPKEEIVKLQVKDNLKSAQSLMKAPSELQVLLRHWRTRIGIAAKPETQQKPIVLRRRRQHVKVQRNWPLLYYQLKQDHSRPDLIWNHKTREELREACEAELRAFNIDKDLGGLQVVSWNFIEFEVRYESLNDELKIGDHYVRLLLEQGTNGKVDIHDPPIFFNDLYHRFLLATTLNMKVLCLQALAIVYNQCSEEIGTFNDTPYIVGMLQSATSRHERDRLVVFLEKLLRVKTNVKLFLDVNGVRSLVDLLTLCHLHTERAVTPLQSNVLESGSDMQRDSEKEWYYSLSVASATAASDDRQGPFGFDELREKYKTNVITNTTRCWAQGMDGWRKLQDISQLKWMLVYTEPGAFNETQLAVHILNILNRICEFYPSRDEDGAIIRPLPRAKRLLSEPSCLPHIVNVLLTFDPTLVEKVALLLNSIMADNPVMPKLYLTGAFFFALMYTGSNVLPISRFLADYHTKQAFRPEDGSGTHEITRRSILGTTLPEAMVCFLENHGAEKFSEIFLGEFDTPETIWNAEMRRLMIEKIALHLAEFSPRLMSNTRALYQYAPTPAIQFPQLENELFCNVYYLRHLCDLGRFDNWPIGTPIELLKDCLDAWRLEVDKKPPTITADDALSVLGLDPTKPIDDNQVRKSYFRLAAKYHPDKNPEGREMFEKVLKAYEFLGTKAARVNGPDPARISLLLQAQSIIFHRYADIVRPYKYAGYPLLIRTIDLEITDDALFSKSNVLLPHAAELAFHTINVSALNTEELRREGGLDTLAQALSRCVSMVQPSTSPKEMPVQVCRNVIRCFSSAATFEQSRERLRAIPTVVPDVCRCLYFKGAPLLTLAAIECVSQLALDATIQNQLLDVGGALWHLLSFIFNYDFTLDESGVQASAESNQQEVANTLAKSSVRALARLGGYTHGENATPRNPRVQAALSTLITAPLARKMGKDEVPLEVLKALTSNSETAYFIWNNGTRAELMDFVERQAQSVVKTGDHDRTLGASFVFSDLRDELKVGDVYLRVYIAQPTTVLEDTTAFMKELLGFLAHRRVLIGTPAPGAPPQLDEHGNPRPALDPAMQKTILNHCRLALDAMRVCIVNNQGAEKQTLAHYDLLFSFFRLVEDPEVQRAALLLVGAIVANKDCVTAISEANVLVDLVLLFEFLPGCHESILTTLHALASKPKIVADCITRCVVIHLLHIFSSSKRGSAREEAASVIVKLVSDKLHGPKVAIIISKFIPAIFVEAMRESVETAIHMFEGVHENPELIWNDDARNKVKQFLVTTKAEIVAEQLANRDYTWRLPDDFEVVYSELQGELLVGGVYLRLFLKQPSWALRNPRQFLVSLFDKFIQYSTRGGASTGSVEQSMLDMLSQSIVYLLKAQPMLLDQVAAAGHVPKIVLLLESESSMVAKAAVDVIHGLADGQSCCDALAQAHVLKGLMKVMQRLRTLSGMGCESVKKLIEHNNCERSCLVVQAIQMDLVGFLLTLLGPGLENIEAAAAIKAQVVKALKQMTTDITHGADVEQLLAKSEIWNAFKDQKHDLFITNTTVAGYLTGPVTSVKGYLTAGPANPTGPPPTDHE</sequence>
<dbReference type="GO" id="GO:0010008">
    <property type="term" value="C:endosome membrane"/>
    <property type="evidence" value="ECO:0007669"/>
    <property type="project" value="TreeGrafter"/>
</dbReference>
<dbReference type="InterPro" id="IPR036869">
    <property type="entry name" value="J_dom_sf"/>
</dbReference>
<dbReference type="Pfam" id="PF14237">
    <property type="entry name" value="GYF_2"/>
    <property type="match status" value="1"/>
</dbReference>
<dbReference type="InParanoid" id="A0A0D2WKP4"/>
<dbReference type="GO" id="GO:0006898">
    <property type="term" value="P:receptor-mediated endocytosis"/>
    <property type="evidence" value="ECO:0007669"/>
    <property type="project" value="TreeGrafter"/>
</dbReference>
<dbReference type="PhylomeDB" id="A0A0D2WKP4"/>
<organism evidence="3 4">
    <name type="scientific">Capsaspora owczarzaki (strain ATCC 30864)</name>
    <dbReference type="NCBI Taxonomy" id="595528"/>
    <lineage>
        <taxon>Eukaryota</taxon>
        <taxon>Filasterea</taxon>
        <taxon>Capsaspora</taxon>
    </lineage>
</organism>
<evidence type="ECO:0000259" key="2">
    <source>
        <dbReference type="PROSITE" id="PS50076"/>
    </source>
</evidence>
<dbReference type="InterPro" id="IPR001623">
    <property type="entry name" value="DnaJ_domain"/>
</dbReference>
<feature type="region of interest" description="Disordered" evidence="1">
    <location>
        <begin position="436"/>
        <end position="465"/>
    </location>
</feature>
<gene>
    <name evidence="3" type="ORF">CAOG_002133</name>
</gene>
<dbReference type="GO" id="GO:2000641">
    <property type="term" value="P:regulation of early endosome to late endosome transport"/>
    <property type="evidence" value="ECO:0007669"/>
    <property type="project" value="InterPro"/>
</dbReference>
<dbReference type="SUPFAM" id="SSF46565">
    <property type="entry name" value="Chaperone J-domain"/>
    <property type="match status" value="1"/>
</dbReference>
<dbReference type="PANTHER" id="PTHR36983:SF2">
    <property type="entry name" value="DNAJ HOMOLOG SUBFAMILY C MEMBER 13"/>
    <property type="match status" value="1"/>
</dbReference>
<evidence type="ECO:0000256" key="1">
    <source>
        <dbReference type="SAM" id="MobiDB-lite"/>
    </source>
</evidence>
<dbReference type="STRING" id="595528.A0A0D2WKP4"/>
<dbReference type="Gene3D" id="1.25.10.10">
    <property type="entry name" value="Leucine-rich Repeat Variant"/>
    <property type="match status" value="1"/>
</dbReference>
<accession>A0A0D2WKP4</accession>
<dbReference type="OMA" id="PQTYSIC"/>
<dbReference type="InterPro" id="IPR044978">
    <property type="entry name" value="GRV2/DNAJC13"/>
</dbReference>
<feature type="domain" description="J" evidence="2">
    <location>
        <begin position="1357"/>
        <end position="1413"/>
    </location>
</feature>
<protein>
    <submittedName>
        <fullName evidence="3">DnaJ domain-containing protein RME-8</fullName>
    </submittedName>
</protein>
<dbReference type="RefSeq" id="XP_004348883.1">
    <property type="nucleotide sequence ID" value="XM_004348833.2"/>
</dbReference>
<dbReference type="PROSITE" id="PS50076">
    <property type="entry name" value="DNAJ_2"/>
    <property type="match status" value="1"/>
</dbReference>
<dbReference type="InterPro" id="IPR025640">
    <property type="entry name" value="GYF_2"/>
</dbReference>
<dbReference type="Proteomes" id="UP000008743">
    <property type="component" value="Unassembled WGS sequence"/>
</dbReference>
<evidence type="ECO:0000313" key="4">
    <source>
        <dbReference type="Proteomes" id="UP000008743"/>
    </source>
</evidence>
<dbReference type="InterPro" id="IPR016024">
    <property type="entry name" value="ARM-type_fold"/>
</dbReference>
<dbReference type="SMART" id="SM00271">
    <property type="entry name" value="DnaJ"/>
    <property type="match status" value="1"/>
</dbReference>